<dbReference type="EMBL" id="CTRP01000008">
    <property type="protein sequence ID" value="CQR72042.1"/>
    <property type="molecule type" value="Genomic_DNA"/>
</dbReference>
<dbReference type="Proteomes" id="UP000049855">
    <property type="component" value="Unassembled WGS sequence"/>
</dbReference>
<reference evidence="2" key="1">
    <citation type="submission" date="2015-03" db="EMBL/GenBank/DDBJ databases">
        <authorList>
            <person name="Nijsse Bart"/>
        </authorList>
    </citation>
    <scope>NUCLEOTIDE SEQUENCE [LARGE SCALE GENOMIC DNA]</scope>
</reference>
<sequence>MRKGVSATIETGRSSFLGVLCLLISQKHNFLKTGIRTTAAAA</sequence>
<protein>
    <submittedName>
        <fullName evidence="1">Uncharacterized protein</fullName>
    </submittedName>
</protein>
<evidence type="ECO:0000313" key="1">
    <source>
        <dbReference type="EMBL" id="CQR72042.1"/>
    </source>
</evidence>
<proteinExistence type="predicted"/>
<evidence type="ECO:0000313" key="2">
    <source>
        <dbReference type="Proteomes" id="UP000049855"/>
    </source>
</evidence>
<name>A0A0U1KX99_9FIRM</name>
<organism evidence="1 2">
    <name type="scientific">Sporomusa ovata</name>
    <dbReference type="NCBI Taxonomy" id="2378"/>
    <lineage>
        <taxon>Bacteria</taxon>
        <taxon>Bacillati</taxon>
        <taxon>Bacillota</taxon>
        <taxon>Negativicutes</taxon>
        <taxon>Selenomonadales</taxon>
        <taxon>Sporomusaceae</taxon>
        <taxon>Sporomusa</taxon>
    </lineage>
</organism>
<gene>
    <name evidence="1" type="ORF">SpAn4DRAFT_4731</name>
</gene>
<accession>A0A0U1KX99</accession>
<dbReference type="AlphaFoldDB" id="A0A0U1KX99"/>
<keyword evidence="2" id="KW-1185">Reference proteome</keyword>